<dbReference type="CDD" id="cd15488">
    <property type="entry name" value="Tm-1-like"/>
    <property type="match status" value="1"/>
</dbReference>
<evidence type="ECO:0000259" key="2">
    <source>
        <dbReference type="Pfam" id="PF06792"/>
    </source>
</evidence>
<dbReference type="RefSeq" id="WP_091520841.1">
    <property type="nucleotide sequence ID" value="NZ_LT629772.1"/>
</dbReference>
<organism evidence="4 5">
    <name type="scientific">Microlunatus soli</name>
    <dbReference type="NCBI Taxonomy" id="630515"/>
    <lineage>
        <taxon>Bacteria</taxon>
        <taxon>Bacillati</taxon>
        <taxon>Actinomycetota</taxon>
        <taxon>Actinomycetes</taxon>
        <taxon>Propionibacteriales</taxon>
        <taxon>Propionibacteriaceae</taxon>
        <taxon>Microlunatus</taxon>
    </lineage>
</organism>
<dbReference type="InterPro" id="IPR051353">
    <property type="entry name" value="Tobamovirus_resist_UPF0261"/>
</dbReference>
<gene>
    <name evidence="4" type="ORF">SAMN04489812_1014</name>
</gene>
<evidence type="ECO:0000313" key="5">
    <source>
        <dbReference type="Proteomes" id="UP000199103"/>
    </source>
</evidence>
<feature type="region of interest" description="Disordered" evidence="1">
    <location>
        <begin position="419"/>
        <end position="438"/>
    </location>
</feature>
<dbReference type="Gene3D" id="3.40.50.12030">
    <property type="entry name" value="Uncharacterised protein family UPF0261, NC domain"/>
    <property type="match status" value="1"/>
</dbReference>
<dbReference type="Pfam" id="PF23189">
    <property type="entry name" value="UPF0261_C"/>
    <property type="match status" value="1"/>
</dbReference>
<sequence>MEAARSDSTVVLLGTMDTKAAEYGFVRDRLRSNGLSTVVIDTGVLGEPGIEVDITREQVAIAAGTTLAELVADHDRGRAVARMAEGAAEVIMELLRAGRFAGALALGGTGGTSIAARALQPIPIGVPKIIVSTVAVGNTTPYVGNSDLVLFPSVVDIAGLNRVSSLILANAADALTGMMQAAPATGTGAPGNAGSGNAGTGNRQAIAASMFGVTTPCLDQARRLLDDAGYEVLVFHMTGIGGRTMERLIDEGMIGGVLDATTTELADELVGGVFSAGPERLTAAARARIPQVVSVGALDMVNFGAMDTVPAQFADRRLLVHNPTVTLMRTTPEECAELGRRLAERVSSTSAPATVVLPLRGISAVSVEGGPFHDPEADRALFDSIRTGLDRDRVDLVEVDTDINDPTVARLMTDILSGYLPPQHRSTTDQQTTIHSER</sequence>
<proteinExistence type="predicted"/>
<keyword evidence="5" id="KW-1185">Reference proteome</keyword>
<dbReference type="Gene3D" id="3.40.50.12020">
    <property type="entry name" value="Uncharacterised protein family UPF0261, NN domain"/>
    <property type="match status" value="1"/>
</dbReference>
<dbReference type="Pfam" id="PF06792">
    <property type="entry name" value="UPF0261"/>
    <property type="match status" value="1"/>
</dbReference>
<dbReference type="Proteomes" id="UP000199103">
    <property type="component" value="Chromosome I"/>
</dbReference>
<dbReference type="PANTHER" id="PTHR31862:SF1">
    <property type="entry name" value="UPF0261 DOMAIN PROTEIN (AFU_ORTHOLOGUE AFUA_1G10120)"/>
    <property type="match status" value="1"/>
</dbReference>
<evidence type="ECO:0000313" key="4">
    <source>
        <dbReference type="EMBL" id="SDS14330.1"/>
    </source>
</evidence>
<dbReference type="OrthoDB" id="9776369at2"/>
<name>A0A1H1PT38_9ACTN</name>
<feature type="domain" description="UPF0261" evidence="3">
    <location>
        <begin position="203"/>
        <end position="415"/>
    </location>
</feature>
<dbReference type="AlphaFoldDB" id="A0A1H1PT38"/>
<dbReference type="InterPro" id="IPR056778">
    <property type="entry name" value="UPF0261_C"/>
</dbReference>
<dbReference type="InterPro" id="IPR008322">
    <property type="entry name" value="UPF0261"/>
</dbReference>
<dbReference type="PIRSF" id="PIRSF033271">
    <property type="entry name" value="UCP033271"/>
    <property type="match status" value="1"/>
</dbReference>
<evidence type="ECO:0000259" key="3">
    <source>
        <dbReference type="Pfam" id="PF23189"/>
    </source>
</evidence>
<accession>A0A1H1PT38</accession>
<dbReference type="EMBL" id="LT629772">
    <property type="protein sequence ID" value="SDS14330.1"/>
    <property type="molecule type" value="Genomic_DNA"/>
</dbReference>
<feature type="domain" description="UPF0261" evidence="2">
    <location>
        <begin position="9"/>
        <end position="182"/>
    </location>
</feature>
<dbReference type="PANTHER" id="PTHR31862">
    <property type="entry name" value="UPF0261 DOMAIN PROTEIN (AFU_ORTHOLOGUE AFUA_1G10120)"/>
    <property type="match status" value="1"/>
</dbReference>
<feature type="compositionally biased region" description="Polar residues" evidence="1">
    <location>
        <begin position="424"/>
        <end position="438"/>
    </location>
</feature>
<dbReference type="STRING" id="630515.SAMN04489812_1014"/>
<reference evidence="4 5" key="1">
    <citation type="submission" date="2016-10" db="EMBL/GenBank/DDBJ databases">
        <authorList>
            <person name="de Groot N.N."/>
        </authorList>
    </citation>
    <scope>NUCLEOTIDE SEQUENCE [LARGE SCALE GENOMIC DNA]</scope>
    <source>
        <strain evidence="4 5">DSM 21800</strain>
    </source>
</reference>
<evidence type="ECO:0000256" key="1">
    <source>
        <dbReference type="SAM" id="MobiDB-lite"/>
    </source>
</evidence>
<protein>
    <submittedName>
        <fullName evidence="4">Uncharacterized protein, UPF0261 family</fullName>
    </submittedName>
</protein>
<dbReference type="NCBIfam" id="NF002674">
    <property type="entry name" value="PRK02399.1-2"/>
    <property type="match status" value="1"/>
</dbReference>
<dbReference type="InterPro" id="IPR044122">
    <property type="entry name" value="UPF0261_N"/>
</dbReference>